<dbReference type="InterPro" id="IPR036683">
    <property type="entry name" value="CO_DH_flav_C_dom_sf"/>
</dbReference>
<organism evidence="5 6">
    <name type="scientific">Pseudonocardia benzenivorans</name>
    <dbReference type="NCBI Taxonomy" id="228005"/>
    <lineage>
        <taxon>Bacteria</taxon>
        <taxon>Bacillati</taxon>
        <taxon>Actinomycetota</taxon>
        <taxon>Actinomycetes</taxon>
        <taxon>Pseudonocardiales</taxon>
        <taxon>Pseudonocardiaceae</taxon>
        <taxon>Pseudonocardia</taxon>
    </lineage>
</organism>
<keyword evidence="6" id="KW-1185">Reference proteome</keyword>
<dbReference type="Pfam" id="PF00941">
    <property type="entry name" value="FAD_binding_5"/>
    <property type="match status" value="1"/>
</dbReference>
<accession>A0ABW3VC23</accession>
<name>A0ABW3VC23_9PSEU</name>
<dbReference type="InterPro" id="IPR016167">
    <property type="entry name" value="FAD-bd_PCMH_sub1"/>
</dbReference>
<keyword evidence="1" id="KW-0285">Flavoprotein</keyword>
<evidence type="ECO:0000256" key="2">
    <source>
        <dbReference type="ARBA" id="ARBA00022827"/>
    </source>
</evidence>
<dbReference type="InterPro" id="IPR002346">
    <property type="entry name" value="Mopterin_DH_FAD-bd"/>
</dbReference>
<dbReference type="InterPro" id="IPR005107">
    <property type="entry name" value="CO_DH_flav_C"/>
</dbReference>
<proteinExistence type="predicted"/>
<dbReference type="Pfam" id="PF03450">
    <property type="entry name" value="CO_deh_flav_C"/>
    <property type="match status" value="1"/>
</dbReference>
<reference evidence="6" key="1">
    <citation type="journal article" date="2019" name="Int. J. Syst. Evol. Microbiol.">
        <title>The Global Catalogue of Microorganisms (GCM) 10K type strain sequencing project: providing services to taxonomists for standard genome sequencing and annotation.</title>
        <authorList>
            <consortium name="The Broad Institute Genomics Platform"/>
            <consortium name="The Broad Institute Genome Sequencing Center for Infectious Disease"/>
            <person name="Wu L."/>
            <person name="Ma J."/>
        </authorList>
    </citation>
    <scope>NUCLEOTIDE SEQUENCE [LARGE SCALE GENOMIC DNA]</scope>
    <source>
        <strain evidence="6">CCUG 49018</strain>
    </source>
</reference>
<dbReference type="Gene3D" id="3.30.465.10">
    <property type="match status" value="1"/>
</dbReference>
<feature type="domain" description="FAD-binding PCMH-type" evidence="4">
    <location>
        <begin position="1"/>
        <end position="170"/>
    </location>
</feature>
<dbReference type="SMART" id="SM01092">
    <property type="entry name" value="CO_deh_flav_C"/>
    <property type="match status" value="1"/>
</dbReference>
<sequence>MDFLAPSTWAEALAAKAERPDALPVAGGTDVMVELNFDHRRPDALLDLTRVPELREWAWDDGRIRLGAGVTYARVIAELGDRLPGLAMAARTVGSPQIRNRGTVGGNLGAASPAGDSHPALLAADAVVEIASAARGTREVPVAEFFTGVKRNALAPDELIAAVLVAPPAGPQQFCKIGTRNAMVIAVSAFGFALHPDRKEVGTGVGSAAPTPRRADAAAAFLAGELEATGLWESRAALPDGLAAEFGRRVRDAAAPIDDVRGTAAYRLHTLSVMARRAATWAWDEHRRAA</sequence>
<dbReference type="PANTHER" id="PTHR42659">
    <property type="entry name" value="XANTHINE DEHYDROGENASE SUBUNIT C-RELATED"/>
    <property type="match status" value="1"/>
</dbReference>
<dbReference type="SUPFAM" id="SSF55447">
    <property type="entry name" value="CO dehydrogenase flavoprotein C-terminal domain-like"/>
    <property type="match status" value="1"/>
</dbReference>
<dbReference type="SUPFAM" id="SSF56176">
    <property type="entry name" value="FAD-binding/transporter-associated domain-like"/>
    <property type="match status" value="1"/>
</dbReference>
<evidence type="ECO:0000313" key="5">
    <source>
        <dbReference type="EMBL" id="MFD1232644.1"/>
    </source>
</evidence>
<dbReference type="InterPro" id="IPR036318">
    <property type="entry name" value="FAD-bd_PCMH-like_sf"/>
</dbReference>
<dbReference type="EMBL" id="JBHTMB010000028">
    <property type="protein sequence ID" value="MFD1232644.1"/>
    <property type="molecule type" value="Genomic_DNA"/>
</dbReference>
<protein>
    <submittedName>
        <fullName evidence="5">FAD binding domain-containing protein</fullName>
    </submittedName>
</protein>
<evidence type="ECO:0000313" key="6">
    <source>
        <dbReference type="Proteomes" id="UP001597182"/>
    </source>
</evidence>
<gene>
    <name evidence="5" type="ORF">ACFQ34_05055</name>
</gene>
<dbReference type="RefSeq" id="WP_103384144.1">
    <property type="nucleotide sequence ID" value="NZ_BAABKS010000008.1"/>
</dbReference>
<dbReference type="InterPro" id="IPR016166">
    <property type="entry name" value="FAD-bd_PCMH"/>
</dbReference>
<evidence type="ECO:0000256" key="3">
    <source>
        <dbReference type="ARBA" id="ARBA00023002"/>
    </source>
</evidence>
<keyword evidence="3" id="KW-0560">Oxidoreductase</keyword>
<dbReference type="Proteomes" id="UP001597182">
    <property type="component" value="Unassembled WGS sequence"/>
</dbReference>
<dbReference type="PANTHER" id="PTHR42659:SF2">
    <property type="entry name" value="XANTHINE DEHYDROGENASE SUBUNIT C-RELATED"/>
    <property type="match status" value="1"/>
</dbReference>
<dbReference type="InterPro" id="IPR016169">
    <property type="entry name" value="FAD-bd_PCMH_sub2"/>
</dbReference>
<keyword evidence="2" id="KW-0274">FAD</keyword>
<dbReference type="Gene3D" id="3.30.43.10">
    <property type="entry name" value="Uridine Diphospho-n-acetylenolpyruvylglucosamine Reductase, domain 2"/>
    <property type="match status" value="1"/>
</dbReference>
<dbReference type="PROSITE" id="PS51387">
    <property type="entry name" value="FAD_PCMH"/>
    <property type="match status" value="1"/>
</dbReference>
<evidence type="ECO:0000256" key="1">
    <source>
        <dbReference type="ARBA" id="ARBA00022630"/>
    </source>
</evidence>
<dbReference type="Gene3D" id="3.30.390.50">
    <property type="entry name" value="CO dehydrogenase flavoprotein, C-terminal domain"/>
    <property type="match status" value="1"/>
</dbReference>
<comment type="caution">
    <text evidence="5">The sequence shown here is derived from an EMBL/GenBank/DDBJ whole genome shotgun (WGS) entry which is preliminary data.</text>
</comment>
<evidence type="ECO:0000259" key="4">
    <source>
        <dbReference type="PROSITE" id="PS51387"/>
    </source>
</evidence>
<dbReference type="InterPro" id="IPR051312">
    <property type="entry name" value="Diverse_Substr_Oxidored"/>
</dbReference>